<name>A0A2C5XV34_9HYPO</name>
<comment type="caution">
    <text evidence="1">The sequence shown here is derived from an EMBL/GenBank/DDBJ whole genome shotgun (WGS) entry which is preliminary data.</text>
</comment>
<sequence length="81" mass="8905">MDRLFAYYPDGNGSTQCRHDGPAPLPSASADVQQVHVREKVRVESADPSLISLYSKLGYLSHMLGQARRNLSIVMGTDVDD</sequence>
<proteinExistence type="predicted"/>
<evidence type="ECO:0000313" key="2">
    <source>
        <dbReference type="Proteomes" id="UP000226192"/>
    </source>
</evidence>
<gene>
    <name evidence="1" type="ORF">CDD81_5660</name>
</gene>
<dbReference type="EMBL" id="NJET01000459">
    <property type="protein sequence ID" value="PHH58481.1"/>
    <property type="molecule type" value="Genomic_DNA"/>
</dbReference>
<dbReference type="OrthoDB" id="66510at2759"/>
<reference evidence="1 2" key="1">
    <citation type="submission" date="2017-06" db="EMBL/GenBank/DDBJ databases">
        <title>Ant-infecting Ophiocordyceps genomes reveal a high diversity of potential behavioral manipulation genes and a possible major role for enterotoxins.</title>
        <authorList>
            <person name="De Bekker C."/>
            <person name="Evans H.C."/>
            <person name="Brachmann A."/>
            <person name="Hughes D.P."/>
        </authorList>
    </citation>
    <scope>NUCLEOTIDE SEQUENCE [LARGE SCALE GENOMIC DNA]</scope>
    <source>
        <strain evidence="1 2">Map64</strain>
    </source>
</reference>
<dbReference type="AlphaFoldDB" id="A0A2C5XV34"/>
<protein>
    <submittedName>
        <fullName evidence="1">Uncharacterized protein</fullName>
    </submittedName>
</protein>
<organism evidence="1 2">
    <name type="scientific">Ophiocordyceps australis</name>
    <dbReference type="NCBI Taxonomy" id="1399860"/>
    <lineage>
        <taxon>Eukaryota</taxon>
        <taxon>Fungi</taxon>
        <taxon>Dikarya</taxon>
        <taxon>Ascomycota</taxon>
        <taxon>Pezizomycotina</taxon>
        <taxon>Sordariomycetes</taxon>
        <taxon>Hypocreomycetidae</taxon>
        <taxon>Hypocreales</taxon>
        <taxon>Ophiocordycipitaceae</taxon>
        <taxon>Ophiocordyceps</taxon>
    </lineage>
</organism>
<dbReference type="InterPro" id="IPR028241">
    <property type="entry name" value="RAVE2/Rogdi"/>
</dbReference>
<dbReference type="STRING" id="1399860.A0A2C5XV34"/>
<evidence type="ECO:0000313" key="1">
    <source>
        <dbReference type="EMBL" id="PHH58481.1"/>
    </source>
</evidence>
<accession>A0A2C5XV34</accession>
<dbReference type="Pfam" id="PF10259">
    <property type="entry name" value="Rogdi_lz"/>
    <property type="match status" value="1"/>
</dbReference>
<keyword evidence="2" id="KW-1185">Reference proteome</keyword>
<dbReference type="Proteomes" id="UP000226192">
    <property type="component" value="Unassembled WGS sequence"/>
</dbReference>